<dbReference type="OrthoDB" id="9801033at2"/>
<evidence type="ECO:0000256" key="4">
    <source>
        <dbReference type="ARBA" id="ARBA00012622"/>
    </source>
</evidence>
<evidence type="ECO:0000256" key="5">
    <source>
        <dbReference type="ARBA" id="ARBA00016895"/>
    </source>
</evidence>
<keyword evidence="11 17" id="KW-0408">Iron</keyword>
<dbReference type="Proteomes" id="UP000001366">
    <property type="component" value="Chromosome"/>
</dbReference>
<evidence type="ECO:0000256" key="12">
    <source>
        <dbReference type="ARBA" id="ARBA00023014"/>
    </source>
</evidence>
<comment type="pathway">
    <text evidence="2 17">tRNA modification; tRNA-queuosine biosynthesis.</text>
</comment>
<dbReference type="SUPFAM" id="SSF52402">
    <property type="entry name" value="Adenine nucleotide alpha hydrolases-like"/>
    <property type="match status" value="1"/>
</dbReference>
<dbReference type="GO" id="GO:0008616">
    <property type="term" value="P:tRNA queuosine(34) biosynthetic process"/>
    <property type="evidence" value="ECO:0007669"/>
    <property type="project" value="UniProtKB-UniRule"/>
</dbReference>
<keyword evidence="8 17" id="KW-0479">Metal-binding</keyword>
<evidence type="ECO:0000256" key="6">
    <source>
        <dbReference type="ARBA" id="ARBA00022485"/>
    </source>
</evidence>
<keyword evidence="7 17" id="KW-0819">tRNA processing</keyword>
<feature type="disulfide bond" description="Redox-active" evidence="17">
    <location>
        <begin position="173"/>
        <end position="175"/>
    </location>
</feature>
<dbReference type="EMBL" id="CP001230">
    <property type="protein sequence ID" value="ACO03275.1"/>
    <property type="molecule type" value="Genomic_DNA"/>
</dbReference>
<evidence type="ECO:0000256" key="8">
    <source>
        <dbReference type="ARBA" id="ARBA00022723"/>
    </source>
</evidence>
<comment type="similarity">
    <text evidence="3 17">Belongs to the QueH family.</text>
</comment>
<evidence type="ECO:0000313" key="18">
    <source>
        <dbReference type="EMBL" id="ACO03275.1"/>
    </source>
</evidence>
<feature type="binding site" evidence="17">
    <location>
        <position position="10"/>
    </location>
    <ligand>
        <name>[4Fe-4S] cluster</name>
        <dbReference type="ChEBI" id="CHEBI:49883"/>
    </ligand>
</feature>
<feature type="binding site" evidence="17">
    <location>
        <position position="91"/>
    </location>
    <ligand>
        <name>[4Fe-4S] cluster</name>
        <dbReference type="ChEBI" id="CHEBI:49883"/>
    </ligand>
</feature>
<comment type="catalytic activity">
    <reaction evidence="16 17">
        <text>epoxyqueuosine(34) in tRNA + AH2 = queuosine(34) in tRNA + A + H2O</text>
        <dbReference type="Rhea" id="RHEA:32159"/>
        <dbReference type="Rhea" id="RHEA-COMP:18571"/>
        <dbReference type="Rhea" id="RHEA-COMP:18582"/>
        <dbReference type="ChEBI" id="CHEBI:13193"/>
        <dbReference type="ChEBI" id="CHEBI:15377"/>
        <dbReference type="ChEBI" id="CHEBI:17499"/>
        <dbReference type="ChEBI" id="CHEBI:194431"/>
        <dbReference type="ChEBI" id="CHEBI:194443"/>
        <dbReference type="EC" id="1.17.99.6"/>
    </reaction>
</comment>
<evidence type="ECO:0000256" key="7">
    <source>
        <dbReference type="ARBA" id="ARBA00022694"/>
    </source>
</evidence>
<evidence type="ECO:0000256" key="16">
    <source>
        <dbReference type="ARBA" id="ARBA00047415"/>
    </source>
</evidence>
<dbReference type="PaxDb" id="123214-PERMA_1610"/>
<keyword evidence="14 17" id="KW-0676">Redox-active center</keyword>
<evidence type="ECO:0000256" key="3">
    <source>
        <dbReference type="ARBA" id="ARBA00008207"/>
    </source>
</evidence>
<dbReference type="RefSeq" id="WP_012675514.1">
    <property type="nucleotide sequence ID" value="NC_012440.1"/>
</dbReference>
<organism evidence="18 19">
    <name type="scientific">Persephonella marina (strain DSM 14350 / EX-H1)</name>
    <dbReference type="NCBI Taxonomy" id="123214"/>
    <lineage>
        <taxon>Bacteria</taxon>
        <taxon>Pseudomonadati</taxon>
        <taxon>Aquificota</taxon>
        <taxon>Aquificia</taxon>
        <taxon>Aquificales</taxon>
        <taxon>Hydrogenothermaceae</taxon>
        <taxon>Persephonella</taxon>
    </lineage>
</organism>
<proteinExistence type="inferred from homology"/>
<evidence type="ECO:0000256" key="9">
    <source>
        <dbReference type="ARBA" id="ARBA00022785"/>
    </source>
</evidence>
<evidence type="ECO:0000256" key="1">
    <source>
        <dbReference type="ARBA" id="ARBA00002268"/>
    </source>
</evidence>
<keyword evidence="19" id="KW-1185">Reference proteome</keyword>
<gene>
    <name evidence="17" type="primary">queH</name>
    <name evidence="18" type="ordered locus">PERMA_1610</name>
</gene>
<sequence length="413" mass="47601">MEDKILVHICCGVDAVWALRKLKMDFPDAQIKGFFYDPNIHPEEEYELRWIETLRICEDLGIECIKGDYDIERWIDLTKGLENEPERGKRCTVCHDLRLEETAKLAKKLNFNKFTTVLLMSPKKDFQVLKDVGESIGRKYGLEFLAVDFRKKGGVENMNRLSKEYQLYHQNYCGCMYALFQQRKDKGYISELVSFGRGRIAGSREELLFIKDIRIFAESLGLKVKEDKFKFIGWRLIRSVLTVNKEPVPHRVLPYSSSLKSVLRAKVARSYEEEDKVVLNLNKGNVQIWITDNPEAESLKKPRLFTDPVFITDNSIPQDAKIELQLEADFIPDSESTNLIIGNPDAESYVEFYSDTLPDGSLGFDPEKIKELLISNREKILSGMLSVRIYGAEHCGKLGREYSKIGEKSLKKL</sequence>
<accession>C0QRT0</accession>
<dbReference type="PANTHER" id="PTHR36701">
    <property type="entry name" value="EPOXYQUEUOSINE REDUCTASE QUEH"/>
    <property type="match status" value="1"/>
</dbReference>
<dbReference type="GO" id="GO:0052693">
    <property type="term" value="F:epoxyqueuosine reductase activity"/>
    <property type="evidence" value="ECO:0007669"/>
    <property type="project" value="UniProtKB-UniRule"/>
</dbReference>
<evidence type="ECO:0000313" key="19">
    <source>
        <dbReference type="Proteomes" id="UP000001366"/>
    </source>
</evidence>
<dbReference type="GO" id="GO:0051539">
    <property type="term" value="F:4 iron, 4 sulfur cluster binding"/>
    <property type="evidence" value="ECO:0007669"/>
    <property type="project" value="UniProtKB-UniRule"/>
</dbReference>
<dbReference type="PANTHER" id="PTHR36701:SF1">
    <property type="entry name" value="EPOXYQUEUOSINE REDUCTASE QUEH"/>
    <property type="match status" value="1"/>
</dbReference>
<dbReference type="HOGENOM" id="CLU_056003_0_0_0"/>
<name>C0QRT0_PERMH</name>
<keyword evidence="12 17" id="KW-0411">Iron-sulfur</keyword>
<dbReference type="HAMAP" id="MF_02089">
    <property type="entry name" value="QueH"/>
    <property type="match status" value="1"/>
</dbReference>
<dbReference type="eggNOG" id="COG1636">
    <property type="taxonomic scope" value="Bacteria"/>
</dbReference>
<dbReference type="InterPro" id="IPR003828">
    <property type="entry name" value="QueH"/>
</dbReference>
<dbReference type="EC" id="1.17.99.6" evidence="4 17"/>
<dbReference type="Pfam" id="PF02677">
    <property type="entry name" value="QueH"/>
    <property type="match status" value="1"/>
</dbReference>
<keyword evidence="10 17" id="KW-0560">Oxidoreductase</keyword>
<feature type="binding site" evidence="17">
    <location>
        <position position="11"/>
    </location>
    <ligand>
        <name>[4Fe-4S] cluster</name>
        <dbReference type="ChEBI" id="CHEBI:49883"/>
    </ligand>
</feature>
<dbReference type="Gene3D" id="3.40.50.620">
    <property type="entry name" value="HUPs"/>
    <property type="match status" value="1"/>
</dbReference>
<evidence type="ECO:0000256" key="10">
    <source>
        <dbReference type="ARBA" id="ARBA00023002"/>
    </source>
</evidence>
<evidence type="ECO:0000256" key="17">
    <source>
        <dbReference type="HAMAP-Rule" id="MF_02089"/>
    </source>
</evidence>
<evidence type="ECO:0000256" key="14">
    <source>
        <dbReference type="ARBA" id="ARBA00023284"/>
    </source>
</evidence>
<evidence type="ECO:0000256" key="15">
    <source>
        <dbReference type="ARBA" id="ARBA00031446"/>
    </source>
</evidence>
<keyword evidence="6 17" id="KW-0004">4Fe-4S</keyword>
<feature type="binding site" evidence="17">
    <location>
        <position position="94"/>
    </location>
    <ligand>
        <name>[4Fe-4S] cluster</name>
        <dbReference type="ChEBI" id="CHEBI:49883"/>
    </ligand>
</feature>
<evidence type="ECO:0000256" key="11">
    <source>
        <dbReference type="ARBA" id="ARBA00023004"/>
    </source>
</evidence>
<evidence type="ECO:0000256" key="13">
    <source>
        <dbReference type="ARBA" id="ARBA00023157"/>
    </source>
</evidence>
<comment type="function">
    <text evidence="1 17">Catalyzes the conversion of epoxyqueuosine (oQ) to queuosine (Q), which is a hypermodified base found in the wobble positions of tRNA(Asp), tRNA(Asn), tRNA(His) and tRNA(Tyr).</text>
</comment>
<dbReference type="KEGG" id="pmx:PERMA_1610"/>
<keyword evidence="9 17" id="KW-0671">Queuosine biosynthesis</keyword>
<dbReference type="AlphaFoldDB" id="C0QRT0"/>
<dbReference type="UniPathway" id="UPA00392"/>
<dbReference type="InterPro" id="IPR014729">
    <property type="entry name" value="Rossmann-like_a/b/a_fold"/>
</dbReference>
<keyword evidence="13 17" id="KW-1015">Disulfide bond</keyword>
<reference evidence="18 19" key="1">
    <citation type="journal article" date="2009" name="J. Bacteriol.">
        <title>Complete and draft genome sequences of six members of the Aquificales.</title>
        <authorList>
            <person name="Reysenbach A.L."/>
            <person name="Hamamura N."/>
            <person name="Podar M."/>
            <person name="Griffiths E."/>
            <person name="Ferreira S."/>
            <person name="Hochstein R."/>
            <person name="Heidelberg J."/>
            <person name="Johnson J."/>
            <person name="Mead D."/>
            <person name="Pohorille A."/>
            <person name="Sarmiento M."/>
            <person name="Schweighofer K."/>
            <person name="Seshadri R."/>
            <person name="Voytek M.A."/>
        </authorList>
    </citation>
    <scope>NUCLEOTIDE SEQUENCE [LARGE SCALE GENOMIC DNA]</scope>
    <source>
        <strain evidence="19">DSM 14350 / EX-H1</strain>
    </source>
</reference>
<evidence type="ECO:0000256" key="2">
    <source>
        <dbReference type="ARBA" id="ARBA00004691"/>
    </source>
</evidence>
<dbReference type="STRING" id="123214.PERMA_1610"/>
<dbReference type="GO" id="GO:0046872">
    <property type="term" value="F:metal ion binding"/>
    <property type="evidence" value="ECO:0007669"/>
    <property type="project" value="UniProtKB-KW"/>
</dbReference>
<protein>
    <recommendedName>
        <fullName evidence="5 17">Epoxyqueuosine reductase QueH</fullName>
        <ecNumber evidence="4 17">1.17.99.6</ecNumber>
    </recommendedName>
    <alternativeName>
        <fullName evidence="15 17">Queuosine biosynthesis protein QueH</fullName>
    </alternativeName>
</protein>